<dbReference type="AlphaFoldDB" id="A0A3Q2PJZ6"/>
<reference evidence="1" key="2">
    <citation type="submission" date="2025-09" db="UniProtKB">
        <authorList>
            <consortium name="Ensembl"/>
        </authorList>
    </citation>
    <scope>IDENTIFICATION</scope>
</reference>
<sequence>MRVPTVSKIAYRKGVASSGLSASAHETFLAAQQRSYMRLREKEHETTCYGIVLIAGEFKDMDATSENHPSFYLLNLSGRVLFKSNSNELFSFAFPLRAPEPDHLQKLSGSCSCRGAGRNVRTQLSSSTALESRK</sequence>
<accession>A0A3Q2PJZ6</accession>
<evidence type="ECO:0000313" key="1">
    <source>
        <dbReference type="Ensembl" id="ENSFHEP00000013084.1"/>
    </source>
</evidence>
<reference evidence="1" key="1">
    <citation type="submission" date="2025-08" db="UniProtKB">
        <authorList>
            <consortium name="Ensembl"/>
        </authorList>
    </citation>
    <scope>IDENTIFICATION</scope>
</reference>
<protein>
    <submittedName>
        <fullName evidence="1">Uncharacterized protein</fullName>
    </submittedName>
</protein>
<evidence type="ECO:0000313" key="2">
    <source>
        <dbReference type="Proteomes" id="UP000265000"/>
    </source>
</evidence>
<organism evidence="1 2">
    <name type="scientific">Fundulus heteroclitus</name>
    <name type="common">Killifish</name>
    <name type="synonym">Mummichog</name>
    <dbReference type="NCBI Taxonomy" id="8078"/>
    <lineage>
        <taxon>Eukaryota</taxon>
        <taxon>Metazoa</taxon>
        <taxon>Chordata</taxon>
        <taxon>Craniata</taxon>
        <taxon>Vertebrata</taxon>
        <taxon>Euteleostomi</taxon>
        <taxon>Actinopterygii</taxon>
        <taxon>Neopterygii</taxon>
        <taxon>Teleostei</taxon>
        <taxon>Neoteleostei</taxon>
        <taxon>Acanthomorphata</taxon>
        <taxon>Ovalentaria</taxon>
        <taxon>Atherinomorphae</taxon>
        <taxon>Cyprinodontiformes</taxon>
        <taxon>Fundulidae</taxon>
        <taxon>Fundulus</taxon>
    </lineage>
</organism>
<name>A0A3Q2PJZ6_FUNHE</name>
<dbReference type="Proteomes" id="UP000265000">
    <property type="component" value="Unplaced"/>
</dbReference>
<proteinExistence type="predicted"/>
<keyword evidence="2" id="KW-1185">Reference proteome</keyword>
<dbReference type="Ensembl" id="ENSFHET00000032246.1">
    <property type="protein sequence ID" value="ENSFHEP00000013084.1"/>
    <property type="gene ID" value="ENSFHEG00000014579.1"/>
</dbReference>
<dbReference type="STRING" id="8078.ENSFHEP00000013084"/>